<name>A0AAD7NZR2_9AGAR</name>
<protein>
    <submittedName>
        <fullName evidence="2">Uncharacterized protein</fullName>
    </submittedName>
</protein>
<evidence type="ECO:0000313" key="3">
    <source>
        <dbReference type="Proteomes" id="UP001215280"/>
    </source>
</evidence>
<accession>A0AAD7NZR2</accession>
<feature type="compositionally biased region" description="Basic and acidic residues" evidence="1">
    <location>
        <begin position="102"/>
        <end position="117"/>
    </location>
</feature>
<dbReference type="AlphaFoldDB" id="A0AAD7NZR2"/>
<dbReference type="EMBL" id="JARJLG010000004">
    <property type="protein sequence ID" value="KAJ7781721.1"/>
    <property type="molecule type" value="Genomic_DNA"/>
</dbReference>
<dbReference type="Proteomes" id="UP001215280">
    <property type="component" value="Unassembled WGS sequence"/>
</dbReference>
<comment type="caution">
    <text evidence="2">The sequence shown here is derived from an EMBL/GenBank/DDBJ whole genome shotgun (WGS) entry which is preliminary data.</text>
</comment>
<organism evidence="2 3">
    <name type="scientific">Mycena maculata</name>
    <dbReference type="NCBI Taxonomy" id="230809"/>
    <lineage>
        <taxon>Eukaryota</taxon>
        <taxon>Fungi</taxon>
        <taxon>Dikarya</taxon>
        <taxon>Basidiomycota</taxon>
        <taxon>Agaricomycotina</taxon>
        <taxon>Agaricomycetes</taxon>
        <taxon>Agaricomycetidae</taxon>
        <taxon>Agaricales</taxon>
        <taxon>Marasmiineae</taxon>
        <taxon>Mycenaceae</taxon>
        <taxon>Mycena</taxon>
    </lineage>
</organism>
<evidence type="ECO:0000256" key="1">
    <source>
        <dbReference type="SAM" id="MobiDB-lite"/>
    </source>
</evidence>
<sequence length="117" mass="12901">MSTPPLKVGEKKDLASESDKNNESVHLDRVPTQTANVAQGRIAPYASSKNKISGLGSHVPEERVQGPSELQITIELEYVRKWCAAHWMSLHSPVLAFGPNSDTRRLPRHIDGKPNHG</sequence>
<evidence type="ECO:0000313" key="2">
    <source>
        <dbReference type="EMBL" id="KAJ7781721.1"/>
    </source>
</evidence>
<gene>
    <name evidence="2" type="ORF">DFH07DRAFT_764750</name>
</gene>
<proteinExistence type="predicted"/>
<feature type="region of interest" description="Disordered" evidence="1">
    <location>
        <begin position="98"/>
        <end position="117"/>
    </location>
</feature>
<keyword evidence="3" id="KW-1185">Reference proteome</keyword>
<feature type="compositionally biased region" description="Basic and acidic residues" evidence="1">
    <location>
        <begin position="8"/>
        <end position="27"/>
    </location>
</feature>
<reference evidence="2" key="1">
    <citation type="submission" date="2023-03" db="EMBL/GenBank/DDBJ databases">
        <title>Massive genome expansion in bonnet fungi (Mycena s.s.) driven by repeated elements and novel gene families across ecological guilds.</title>
        <authorList>
            <consortium name="Lawrence Berkeley National Laboratory"/>
            <person name="Harder C.B."/>
            <person name="Miyauchi S."/>
            <person name="Viragh M."/>
            <person name="Kuo A."/>
            <person name="Thoen E."/>
            <person name="Andreopoulos B."/>
            <person name="Lu D."/>
            <person name="Skrede I."/>
            <person name="Drula E."/>
            <person name="Henrissat B."/>
            <person name="Morin E."/>
            <person name="Kohler A."/>
            <person name="Barry K."/>
            <person name="LaButti K."/>
            <person name="Morin E."/>
            <person name="Salamov A."/>
            <person name="Lipzen A."/>
            <person name="Mereny Z."/>
            <person name="Hegedus B."/>
            <person name="Baldrian P."/>
            <person name="Stursova M."/>
            <person name="Weitz H."/>
            <person name="Taylor A."/>
            <person name="Grigoriev I.V."/>
            <person name="Nagy L.G."/>
            <person name="Martin F."/>
            <person name="Kauserud H."/>
        </authorList>
    </citation>
    <scope>NUCLEOTIDE SEQUENCE</scope>
    <source>
        <strain evidence="2">CBHHK188m</strain>
    </source>
</reference>
<feature type="region of interest" description="Disordered" evidence="1">
    <location>
        <begin position="1"/>
        <end position="27"/>
    </location>
</feature>